<name>A0A9X0RBB1_VIBME</name>
<evidence type="ECO:0000313" key="1">
    <source>
        <dbReference type="EMBL" id="MBC5853237.1"/>
    </source>
</evidence>
<dbReference type="Proteomes" id="UP000615796">
    <property type="component" value="Unassembled WGS sequence"/>
</dbReference>
<evidence type="ECO:0000313" key="2">
    <source>
        <dbReference type="Proteomes" id="UP000615796"/>
    </source>
</evidence>
<dbReference type="EMBL" id="JACRUP010000029">
    <property type="protein sequence ID" value="MBC5853237.1"/>
    <property type="molecule type" value="Genomic_DNA"/>
</dbReference>
<comment type="caution">
    <text evidence="1">The sequence shown here is derived from an EMBL/GenBank/DDBJ whole genome shotgun (WGS) entry which is preliminary data.</text>
</comment>
<keyword evidence="2" id="KW-1185">Reference proteome</keyword>
<organism evidence="1 2">
    <name type="scientific">Vibrio metschnikovii</name>
    <dbReference type="NCBI Taxonomy" id="28172"/>
    <lineage>
        <taxon>Bacteria</taxon>
        <taxon>Pseudomonadati</taxon>
        <taxon>Pseudomonadota</taxon>
        <taxon>Gammaproteobacteria</taxon>
        <taxon>Vibrionales</taxon>
        <taxon>Vibrionaceae</taxon>
        <taxon>Vibrio</taxon>
    </lineage>
</organism>
<sequence>MSQDALLGLKVERASDYVEDKLTIQLREQLKSFQETMRRNGQFTGQTYEDRA</sequence>
<accession>A0A9X0RBB1</accession>
<dbReference type="RefSeq" id="WP_187027384.1">
    <property type="nucleotide sequence ID" value="NZ_JACRUP010000029.1"/>
</dbReference>
<reference evidence="1" key="1">
    <citation type="submission" date="2020-08" db="EMBL/GenBank/DDBJ databases">
        <title>Genome Sequencing and Pan-Genome Analysis of Migratory bird Vibrio Strains, Inner Mongolia.</title>
        <authorList>
            <person name="Zheng L."/>
        </authorList>
    </citation>
    <scope>NUCLEOTIDE SEQUENCE</scope>
    <source>
        <strain evidence="1">M13F</strain>
    </source>
</reference>
<dbReference type="AlphaFoldDB" id="A0A9X0RBB1"/>
<proteinExistence type="predicted"/>
<protein>
    <submittedName>
        <fullName evidence="1">Uncharacterized protein</fullName>
    </submittedName>
</protein>
<gene>
    <name evidence="1" type="ORF">H8Q88_20370</name>
</gene>